<dbReference type="Proteomes" id="UP001591681">
    <property type="component" value="Unassembled WGS sequence"/>
</dbReference>
<keyword evidence="8" id="KW-0675">Receptor</keyword>
<evidence type="ECO:0000256" key="5">
    <source>
        <dbReference type="ARBA" id="ARBA00022989"/>
    </source>
</evidence>
<keyword evidence="9" id="KW-0325">Glycoprotein</keyword>
<evidence type="ECO:0000256" key="9">
    <source>
        <dbReference type="ARBA" id="ARBA00023180"/>
    </source>
</evidence>
<name>A0ABD1K9W9_9TELE</name>
<dbReference type="Gene3D" id="2.60.40.10">
    <property type="entry name" value="Immunoglobulins"/>
    <property type="match status" value="2"/>
</dbReference>
<evidence type="ECO:0000256" key="4">
    <source>
        <dbReference type="ARBA" id="ARBA00022729"/>
    </source>
</evidence>
<evidence type="ECO:0000256" key="7">
    <source>
        <dbReference type="ARBA" id="ARBA00023157"/>
    </source>
</evidence>
<evidence type="ECO:0000313" key="15">
    <source>
        <dbReference type="EMBL" id="KAL2095871.1"/>
    </source>
</evidence>
<keyword evidence="3 12" id="KW-0812">Transmembrane</keyword>
<dbReference type="Pfam" id="PF08205">
    <property type="entry name" value="C2-set_2"/>
    <property type="match status" value="1"/>
</dbReference>
<dbReference type="PANTHER" id="PTHR25466">
    <property type="entry name" value="T-LYMPHOCYTE ACTIVATION ANTIGEN"/>
    <property type="match status" value="1"/>
</dbReference>
<dbReference type="EMBL" id="JBHFQA010000007">
    <property type="protein sequence ID" value="KAL2095871.1"/>
    <property type="molecule type" value="Genomic_DNA"/>
</dbReference>
<evidence type="ECO:0000313" key="16">
    <source>
        <dbReference type="Proteomes" id="UP001591681"/>
    </source>
</evidence>
<dbReference type="SUPFAM" id="SSF48726">
    <property type="entry name" value="Immunoglobulin"/>
    <property type="match status" value="1"/>
</dbReference>
<evidence type="ECO:0000256" key="12">
    <source>
        <dbReference type="SAM" id="Phobius"/>
    </source>
</evidence>
<evidence type="ECO:0000256" key="6">
    <source>
        <dbReference type="ARBA" id="ARBA00023136"/>
    </source>
</evidence>
<feature type="transmembrane region" description="Helical" evidence="12">
    <location>
        <begin position="238"/>
        <end position="261"/>
    </location>
</feature>
<evidence type="ECO:0000256" key="1">
    <source>
        <dbReference type="ARBA" id="ARBA00004251"/>
    </source>
</evidence>
<keyword evidence="7" id="KW-1015">Disulfide bond</keyword>
<keyword evidence="5 12" id="KW-1133">Transmembrane helix</keyword>
<organism evidence="15 16">
    <name type="scientific">Coilia grayii</name>
    <name type="common">Gray's grenadier anchovy</name>
    <dbReference type="NCBI Taxonomy" id="363190"/>
    <lineage>
        <taxon>Eukaryota</taxon>
        <taxon>Metazoa</taxon>
        <taxon>Chordata</taxon>
        <taxon>Craniata</taxon>
        <taxon>Vertebrata</taxon>
        <taxon>Euteleostomi</taxon>
        <taxon>Actinopterygii</taxon>
        <taxon>Neopterygii</taxon>
        <taxon>Teleostei</taxon>
        <taxon>Clupei</taxon>
        <taxon>Clupeiformes</taxon>
        <taxon>Clupeoidei</taxon>
        <taxon>Engraulidae</taxon>
        <taxon>Coilinae</taxon>
        <taxon>Coilia</taxon>
    </lineage>
</organism>
<evidence type="ECO:0000256" key="3">
    <source>
        <dbReference type="ARBA" id="ARBA00022692"/>
    </source>
</evidence>
<dbReference type="InterPro" id="IPR013162">
    <property type="entry name" value="CD80_C2-set"/>
</dbReference>
<dbReference type="PANTHER" id="PTHR25466:SF2">
    <property type="entry name" value="T-LYMPHOCYTE ACTIVATION ANTIGEN CD86"/>
    <property type="match status" value="1"/>
</dbReference>
<reference evidence="15 16" key="1">
    <citation type="submission" date="2024-09" db="EMBL/GenBank/DDBJ databases">
        <title>A chromosome-level genome assembly of Gray's grenadier anchovy, Coilia grayii.</title>
        <authorList>
            <person name="Fu Z."/>
        </authorList>
    </citation>
    <scope>NUCLEOTIDE SEQUENCE [LARGE SCALE GENOMIC DNA]</scope>
    <source>
        <strain evidence="15">G4</strain>
        <tissue evidence="15">Muscle</tissue>
    </source>
</reference>
<dbReference type="GO" id="GO:0005886">
    <property type="term" value="C:plasma membrane"/>
    <property type="evidence" value="ECO:0007669"/>
    <property type="project" value="UniProtKB-SubCell"/>
</dbReference>
<keyword evidence="10" id="KW-0393">Immunoglobulin domain</keyword>
<gene>
    <name evidence="15" type="ORF">ACEWY4_008019</name>
</gene>
<feature type="signal peptide" evidence="13">
    <location>
        <begin position="1"/>
        <end position="17"/>
    </location>
</feature>
<evidence type="ECO:0000256" key="2">
    <source>
        <dbReference type="ARBA" id="ARBA00022475"/>
    </source>
</evidence>
<dbReference type="InterPro" id="IPR036179">
    <property type="entry name" value="Ig-like_dom_sf"/>
</dbReference>
<keyword evidence="2" id="KW-1003">Cell membrane</keyword>
<protein>
    <recommendedName>
        <fullName evidence="14">CD80-like immunoglobulin C2-set domain-containing protein</fullName>
    </recommendedName>
</protein>
<evidence type="ECO:0000256" key="11">
    <source>
        <dbReference type="SAM" id="MobiDB-lite"/>
    </source>
</evidence>
<feature type="compositionally biased region" description="Basic and acidic residues" evidence="11">
    <location>
        <begin position="269"/>
        <end position="279"/>
    </location>
</feature>
<feature type="chain" id="PRO_5044885069" description="CD80-like immunoglobulin C2-set domain-containing protein" evidence="13">
    <location>
        <begin position="18"/>
        <end position="305"/>
    </location>
</feature>
<comment type="caution">
    <text evidence="15">The sequence shown here is derived from an EMBL/GenBank/DDBJ whole genome shotgun (WGS) entry which is preliminary data.</text>
</comment>
<dbReference type="InterPro" id="IPR013783">
    <property type="entry name" value="Ig-like_fold"/>
</dbReference>
<proteinExistence type="predicted"/>
<comment type="subcellular location">
    <subcellularLocation>
        <location evidence="1">Cell membrane</location>
        <topology evidence="1">Single-pass type I membrane protein</topology>
    </subcellularLocation>
</comment>
<sequence length="305" mass="33480">MATTILICLLALSVGSGHKICEGAVQGPRKVIQADVGGRVVLDSEGLSDKDVHLYWQRGPNTATQDIFVNGLSKTRNLSVGEEFRNRSRVNETTGNLELWDLKLSDTAYYVLIRYEMGSGQLRRLQSSLYHLNVTASFRKPTLTAQLRDDGLVEVTCATSGGFPRRDIQWLVSGGLSSTDWEVINRSECQEPLSQLWDVKSTVVMNCTQLLNVSCEVGSATSEYLEICRQSSPFPFEVIIAIGVLGALALSMVVGCCVKIFKSARPSRRQPDGELERSGTESLRTTPEPPGPEEETSLSLLTPPR</sequence>
<evidence type="ECO:0000256" key="13">
    <source>
        <dbReference type="SAM" id="SignalP"/>
    </source>
</evidence>
<keyword evidence="6 12" id="KW-0472">Membrane</keyword>
<feature type="domain" description="CD80-like immunoglobulin C2-set" evidence="14">
    <location>
        <begin position="142"/>
        <end position="219"/>
    </location>
</feature>
<evidence type="ECO:0000256" key="8">
    <source>
        <dbReference type="ARBA" id="ARBA00023170"/>
    </source>
</evidence>
<dbReference type="InterPro" id="IPR051713">
    <property type="entry name" value="T-cell_Activation_Regulation"/>
</dbReference>
<dbReference type="AlphaFoldDB" id="A0ABD1K9W9"/>
<evidence type="ECO:0000259" key="14">
    <source>
        <dbReference type="Pfam" id="PF08205"/>
    </source>
</evidence>
<feature type="region of interest" description="Disordered" evidence="11">
    <location>
        <begin position="265"/>
        <end position="305"/>
    </location>
</feature>
<accession>A0ABD1K9W9</accession>
<evidence type="ECO:0000256" key="10">
    <source>
        <dbReference type="ARBA" id="ARBA00023319"/>
    </source>
</evidence>
<keyword evidence="4 13" id="KW-0732">Signal</keyword>
<keyword evidence="16" id="KW-1185">Reference proteome</keyword>